<evidence type="ECO:0000313" key="3">
    <source>
        <dbReference type="EMBL" id="MCZ4520010.1"/>
    </source>
</evidence>
<comment type="caution">
    <text evidence="3">The sequence shown here is derived from an EMBL/GenBank/DDBJ whole genome shotgun (WGS) entry which is preliminary data.</text>
</comment>
<feature type="chain" id="PRO_5045603773" evidence="1">
    <location>
        <begin position="27"/>
        <end position="350"/>
    </location>
</feature>
<dbReference type="EMBL" id="JAPWIJ010000006">
    <property type="protein sequence ID" value="MCZ4520010.1"/>
    <property type="molecule type" value="Genomic_DNA"/>
</dbReference>
<dbReference type="RefSeq" id="WP_269605858.1">
    <property type="nucleotide sequence ID" value="NZ_JAPWIJ010000006.1"/>
</dbReference>
<reference evidence="3" key="1">
    <citation type="submission" date="2022-12" db="EMBL/GenBank/DDBJ databases">
        <authorList>
            <person name="Krivoruchko A.V."/>
            <person name="Elkin A."/>
        </authorList>
    </citation>
    <scope>NUCLEOTIDE SEQUENCE</scope>
    <source>
        <strain evidence="3">IEGM 1391</strain>
    </source>
</reference>
<evidence type="ECO:0000313" key="4">
    <source>
        <dbReference type="Proteomes" id="UP001081071"/>
    </source>
</evidence>
<proteinExistence type="predicted"/>
<dbReference type="Gene3D" id="3.40.50.1820">
    <property type="entry name" value="alpha/beta hydrolase"/>
    <property type="match status" value="1"/>
</dbReference>
<accession>A0ABT4MJ12</accession>
<sequence length="350" mass="36344">MLRTGRLLAVLAASMLLLVGAGTASAAPINVPWSPDDALDSEVSFESGGITFYGSLRVPVGETRGVALVLPGSGPTDRNGNSGDLQLNTTAYVADELSRRGIASLRFDKLGSGRTGLAGVDPNNPPGFDAQVDNAADALAFLQQRTGVGADRTTVIGHSEGALTALRLADADSAAFTHVGLLEPLSIRYLDLLTAQVDRNIGEAVATGQFTEEQATASRDRFAQAVADIRAGRALSAEPDPIVDGLGLRQSAGFLREADATDPANLAAALPDSYSSFLTCSDKDLNVSCGQVENVRVALGHTDLAFANFANSSHMLGELGPLPADPNTALAPLPLSSEFRDAFGRWVDGL</sequence>
<keyword evidence="3" id="KW-0378">Hydrolase</keyword>
<dbReference type="PANTHER" id="PTHR43265">
    <property type="entry name" value="ESTERASE ESTD"/>
    <property type="match status" value="1"/>
</dbReference>
<name>A0ABT4MJ12_9NOCA</name>
<dbReference type="InterPro" id="IPR022742">
    <property type="entry name" value="Hydrolase_4"/>
</dbReference>
<gene>
    <name evidence="3" type="ORF">O4220_15965</name>
</gene>
<dbReference type="Proteomes" id="UP001081071">
    <property type="component" value="Unassembled WGS sequence"/>
</dbReference>
<dbReference type="InterPro" id="IPR029058">
    <property type="entry name" value="AB_hydrolase_fold"/>
</dbReference>
<feature type="signal peptide" evidence="1">
    <location>
        <begin position="1"/>
        <end position="26"/>
    </location>
</feature>
<protein>
    <submittedName>
        <fullName evidence="3">Alpha/beta fold hydrolase</fullName>
    </submittedName>
</protein>
<dbReference type="InterPro" id="IPR053145">
    <property type="entry name" value="AB_hydrolase_Est10"/>
</dbReference>
<evidence type="ECO:0000256" key="1">
    <source>
        <dbReference type="SAM" id="SignalP"/>
    </source>
</evidence>
<dbReference type="Pfam" id="PF12146">
    <property type="entry name" value="Hydrolase_4"/>
    <property type="match status" value="1"/>
</dbReference>
<keyword evidence="4" id="KW-1185">Reference proteome</keyword>
<evidence type="ECO:0000259" key="2">
    <source>
        <dbReference type="Pfam" id="PF12146"/>
    </source>
</evidence>
<dbReference type="PANTHER" id="PTHR43265:SF1">
    <property type="entry name" value="ESTERASE ESTD"/>
    <property type="match status" value="1"/>
</dbReference>
<feature type="domain" description="Serine aminopeptidase S33" evidence="2">
    <location>
        <begin position="90"/>
        <end position="182"/>
    </location>
</feature>
<dbReference type="GO" id="GO:0016787">
    <property type="term" value="F:hydrolase activity"/>
    <property type="evidence" value="ECO:0007669"/>
    <property type="project" value="UniProtKB-KW"/>
</dbReference>
<dbReference type="SUPFAM" id="SSF53474">
    <property type="entry name" value="alpha/beta-Hydrolases"/>
    <property type="match status" value="1"/>
</dbReference>
<organism evidence="3 4">
    <name type="scientific">Rhodococcus ruber</name>
    <dbReference type="NCBI Taxonomy" id="1830"/>
    <lineage>
        <taxon>Bacteria</taxon>
        <taxon>Bacillati</taxon>
        <taxon>Actinomycetota</taxon>
        <taxon>Actinomycetes</taxon>
        <taxon>Mycobacteriales</taxon>
        <taxon>Nocardiaceae</taxon>
        <taxon>Rhodococcus</taxon>
    </lineage>
</organism>
<keyword evidence="1" id="KW-0732">Signal</keyword>